<name>A0AAD1Y1Z2_EUPCR</name>
<dbReference type="AlphaFoldDB" id="A0AAD1Y1Z2"/>
<sequence>MIDTRVGNMENSQSNLQISLEDIQNITNKKVSKGDFEIYQFHASKMNATKEDISKLEKSFKLFVRTDEFGVTQTNIHHIEKSLRDDYLSKTKLSDLLKKLKQEIMSEMQESQKGLELKISEEIDRQRSCIKENESNIAAFNQKIYTIYSKIGEVKDKLEEKATKKDIEDIYKEMEKYCRFQHVKDLEFKVMPKITNFADSISDFQTKLDQTDSIIQRFDEILLTKASKVTLESFRDQLHVFATREQAEANLQRIKKVDDKVKKMILQTNENLNSVEKEISKTLNNSISTIASKVLKEVQFKANMQKFTIEELDGMLQGKVGNAEFANALETKANKNDTTTAMNSIEILHKQNQNICGIIMEALKQAADSFLNTDESEKSLYEKRVQLHKQALRVSKWIDMFTPNDISILEKEYSNLKSMIDFKNRTFNINKKFKRNLSNSDHLANRKNKVFRDKDIQLILNRGATNKSNESIKKRVNTEVDEDAETLYALPSVKNANRSVIMNSRVTPKTQRNIANSIQINKKKLFQIQKRKQVFRNHKRNVSFDEAVRDESPAKINQII</sequence>
<proteinExistence type="predicted"/>
<gene>
    <name evidence="1" type="ORF">ECRASSUSDP1_LOCUS24777</name>
</gene>
<keyword evidence="2" id="KW-1185">Reference proteome</keyword>
<reference evidence="1" key="1">
    <citation type="submission" date="2023-07" db="EMBL/GenBank/DDBJ databases">
        <authorList>
            <consortium name="AG Swart"/>
            <person name="Singh M."/>
            <person name="Singh A."/>
            <person name="Seah K."/>
            <person name="Emmerich C."/>
        </authorList>
    </citation>
    <scope>NUCLEOTIDE SEQUENCE</scope>
    <source>
        <strain evidence="1">DP1</strain>
    </source>
</reference>
<dbReference type="EMBL" id="CAMPGE010025538">
    <property type="protein sequence ID" value="CAI2383280.1"/>
    <property type="molecule type" value="Genomic_DNA"/>
</dbReference>
<dbReference type="Proteomes" id="UP001295684">
    <property type="component" value="Unassembled WGS sequence"/>
</dbReference>
<accession>A0AAD1Y1Z2</accession>
<evidence type="ECO:0000313" key="1">
    <source>
        <dbReference type="EMBL" id="CAI2383280.1"/>
    </source>
</evidence>
<comment type="caution">
    <text evidence="1">The sequence shown here is derived from an EMBL/GenBank/DDBJ whole genome shotgun (WGS) entry which is preliminary data.</text>
</comment>
<evidence type="ECO:0000313" key="2">
    <source>
        <dbReference type="Proteomes" id="UP001295684"/>
    </source>
</evidence>
<protein>
    <submittedName>
        <fullName evidence="1">Uncharacterized protein</fullName>
    </submittedName>
</protein>
<organism evidence="1 2">
    <name type="scientific">Euplotes crassus</name>
    <dbReference type="NCBI Taxonomy" id="5936"/>
    <lineage>
        <taxon>Eukaryota</taxon>
        <taxon>Sar</taxon>
        <taxon>Alveolata</taxon>
        <taxon>Ciliophora</taxon>
        <taxon>Intramacronucleata</taxon>
        <taxon>Spirotrichea</taxon>
        <taxon>Hypotrichia</taxon>
        <taxon>Euplotida</taxon>
        <taxon>Euplotidae</taxon>
        <taxon>Moneuplotes</taxon>
    </lineage>
</organism>